<dbReference type="SUPFAM" id="SSF50249">
    <property type="entry name" value="Nucleic acid-binding proteins"/>
    <property type="match status" value="1"/>
</dbReference>
<dbReference type="AlphaFoldDB" id="A0A165DT79"/>
<evidence type="ECO:0000313" key="1">
    <source>
        <dbReference type="EMBL" id="KZT53285.1"/>
    </source>
</evidence>
<gene>
    <name evidence="2" type="ORF">CALCODRAFT_486326</name>
    <name evidence="1" type="ORF">CALCODRAFT_486427</name>
</gene>
<dbReference type="InterPro" id="IPR012340">
    <property type="entry name" value="NA-bd_OB-fold"/>
</dbReference>
<keyword evidence="3" id="KW-1185">Reference proteome</keyword>
<dbReference type="Proteomes" id="UP000076842">
    <property type="component" value="Unassembled WGS sequence"/>
</dbReference>
<reference evidence="2 3" key="1">
    <citation type="journal article" date="2016" name="Mol. Biol. Evol.">
        <title>Comparative Genomics of Early-Diverging Mushroom-Forming Fungi Provides Insights into the Origins of Lignocellulose Decay Capabilities.</title>
        <authorList>
            <person name="Nagy L.G."/>
            <person name="Riley R."/>
            <person name="Tritt A."/>
            <person name="Adam C."/>
            <person name="Daum C."/>
            <person name="Floudas D."/>
            <person name="Sun H."/>
            <person name="Yadav J.S."/>
            <person name="Pangilinan J."/>
            <person name="Larsson K.H."/>
            <person name="Matsuura K."/>
            <person name="Barry K."/>
            <person name="Labutti K."/>
            <person name="Kuo R."/>
            <person name="Ohm R.A."/>
            <person name="Bhattacharya S.S."/>
            <person name="Shirouzu T."/>
            <person name="Yoshinaga Y."/>
            <person name="Martin F.M."/>
            <person name="Grigoriev I.V."/>
            <person name="Hibbett D.S."/>
        </authorList>
    </citation>
    <scope>NUCLEOTIDE SEQUENCE [LARGE SCALE GENOMIC DNA]</scope>
    <source>
        <strain evidence="2 3">HHB12733</strain>
    </source>
</reference>
<dbReference type="Gene3D" id="2.40.50.140">
    <property type="entry name" value="Nucleic acid-binding proteins"/>
    <property type="match status" value="1"/>
</dbReference>
<proteinExistence type="predicted"/>
<name>A0A165DT79_9BASI</name>
<protein>
    <submittedName>
        <fullName evidence="2">Uncharacterized protein</fullName>
    </submittedName>
</protein>
<sequence length="101" mass="11411">MCCKFHSDLARWTYEVKFVADDGTAQLEMKALDNVASRLIGEPADKMHERLNSSIPERRMSYYEILHASQQHVFRIEGKLVKATDGLAADAWIATEISAIV</sequence>
<dbReference type="EMBL" id="KV424041">
    <property type="protein sequence ID" value="KZT53285.1"/>
    <property type="molecule type" value="Genomic_DNA"/>
</dbReference>
<evidence type="ECO:0000313" key="2">
    <source>
        <dbReference type="EMBL" id="KZT53495.1"/>
    </source>
</evidence>
<evidence type="ECO:0000313" key="3">
    <source>
        <dbReference type="Proteomes" id="UP000076842"/>
    </source>
</evidence>
<dbReference type="EMBL" id="KV424036">
    <property type="protein sequence ID" value="KZT53495.1"/>
    <property type="molecule type" value="Genomic_DNA"/>
</dbReference>
<accession>A0A165DT79</accession>
<organism evidence="2 3">
    <name type="scientific">Calocera cornea HHB12733</name>
    <dbReference type="NCBI Taxonomy" id="1353952"/>
    <lineage>
        <taxon>Eukaryota</taxon>
        <taxon>Fungi</taxon>
        <taxon>Dikarya</taxon>
        <taxon>Basidiomycota</taxon>
        <taxon>Agaricomycotina</taxon>
        <taxon>Dacrymycetes</taxon>
        <taxon>Dacrymycetales</taxon>
        <taxon>Dacrymycetaceae</taxon>
        <taxon>Calocera</taxon>
    </lineage>
</organism>